<dbReference type="GeneID" id="96083469"/>
<keyword evidence="2" id="KW-1185">Reference proteome</keyword>
<organism evidence="1 2">
    <name type="scientific">Alternaria dauci</name>
    <dbReference type="NCBI Taxonomy" id="48095"/>
    <lineage>
        <taxon>Eukaryota</taxon>
        <taxon>Fungi</taxon>
        <taxon>Dikarya</taxon>
        <taxon>Ascomycota</taxon>
        <taxon>Pezizomycotina</taxon>
        <taxon>Dothideomycetes</taxon>
        <taxon>Pleosporomycetidae</taxon>
        <taxon>Pleosporales</taxon>
        <taxon>Pleosporineae</taxon>
        <taxon>Pleosporaceae</taxon>
        <taxon>Alternaria</taxon>
        <taxon>Alternaria sect. Porri</taxon>
    </lineage>
</organism>
<dbReference type="RefSeq" id="XP_069309694.1">
    <property type="nucleotide sequence ID" value="XM_069448390.1"/>
</dbReference>
<dbReference type="EMBL" id="JBHGVX010000002">
    <property type="protein sequence ID" value="KAL1799110.1"/>
    <property type="molecule type" value="Genomic_DNA"/>
</dbReference>
<sequence>MSEPDKEIKVEPAVVNEHHERKASIFDNEQKRKESLARLTANLEGEIKNPLVDIPREQLLANVHDFATEHQLTDVEPLLAKGALLAQSPALFEELEELDEADRTAIREEITHRFKLPRTLYFTIILNSIAAAIQGWDQTGSNGANLTFGRALGIPDSGPECEAAGTCEKNGWIIGFVNACPYIAIAGTYSTCS</sequence>
<comment type="caution">
    <text evidence="1">The sequence shown here is derived from an EMBL/GenBank/DDBJ whole genome shotgun (WGS) entry which is preliminary data.</text>
</comment>
<dbReference type="Proteomes" id="UP001578633">
    <property type="component" value="Chromosome 2"/>
</dbReference>
<reference evidence="1 2" key="1">
    <citation type="submission" date="2024-09" db="EMBL/GenBank/DDBJ databases">
        <title>T2T genomes of carrot and Alternaria dauci and their utility for understanding host-pathogen interaction during carrot leaf blight disease.</title>
        <authorList>
            <person name="Liu W."/>
            <person name="Xu S."/>
            <person name="Ou C."/>
            <person name="Liu X."/>
            <person name="Zhuang F."/>
            <person name="Deng X.W."/>
        </authorList>
    </citation>
    <scope>NUCLEOTIDE SEQUENCE [LARGE SCALE GENOMIC DNA]</scope>
    <source>
        <strain evidence="1 2">A2016</strain>
    </source>
</reference>
<name>A0ABR3URL1_9PLEO</name>
<protein>
    <submittedName>
        <fullName evidence="1">Uncharacterized protein</fullName>
    </submittedName>
</protein>
<accession>A0ABR3URL1</accession>
<evidence type="ECO:0000313" key="2">
    <source>
        <dbReference type="Proteomes" id="UP001578633"/>
    </source>
</evidence>
<gene>
    <name evidence="1" type="ORF">ACET3X_003147</name>
</gene>
<proteinExistence type="predicted"/>
<evidence type="ECO:0000313" key="1">
    <source>
        <dbReference type="EMBL" id="KAL1799110.1"/>
    </source>
</evidence>